<comment type="caution">
    <text evidence="1">The sequence shown here is derived from an EMBL/GenBank/DDBJ whole genome shotgun (WGS) entry which is preliminary data.</text>
</comment>
<sequence length="153" mass="17653">MTELEELIPRGHRPLKRVRNVAAESVSDALISDRPKRSRSRTPILLQDSFESEGFLMQIDEIEKNYTGSRDKVHDFPQFDIPSFDLGVSQEEKEEDNDTFIDRSLMRIMECDLQISDVQTPTNTDKGKYVLVEAPKRRRMRPAQWITSALQAG</sequence>
<organism evidence="1 2">
    <name type="scientific">Carnegiea gigantea</name>
    <dbReference type="NCBI Taxonomy" id="171969"/>
    <lineage>
        <taxon>Eukaryota</taxon>
        <taxon>Viridiplantae</taxon>
        <taxon>Streptophyta</taxon>
        <taxon>Embryophyta</taxon>
        <taxon>Tracheophyta</taxon>
        <taxon>Spermatophyta</taxon>
        <taxon>Magnoliopsida</taxon>
        <taxon>eudicotyledons</taxon>
        <taxon>Gunneridae</taxon>
        <taxon>Pentapetalae</taxon>
        <taxon>Caryophyllales</taxon>
        <taxon>Cactineae</taxon>
        <taxon>Cactaceae</taxon>
        <taxon>Cactoideae</taxon>
        <taxon>Echinocereeae</taxon>
        <taxon>Carnegiea</taxon>
    </lineage>
</organism>
<name>A0A9Q1JW08_9CARY</name>
<reference evidence="1" key="1">
    <citation type="submission" date="2022-04" db="EMBL/GenBank/DDBJ databases">
        <title>Carnegiea gigantea Genome sequencing and assembly v2.</title>
        <authorList>
            <person name="Copetti D."/>
            <person name="Sanderson M.J."/>
            <person name="Burquez A."/>
            <person name="Wojciechowski M.F."/>
        </authorList>
    </citation>
    <scope>NUCLEOTIDE SEQUENCE</scope>
    <source>
        <strain evidence="1">SGP5-SGP5p</strain>
        <tissue evidence="1">Aerial part</tissue>
    </source>
</reference>
<keyword evidence="2" id="KW-1185">Reference proteome</keyword>
<dbReference type="AlphaFoldDB" id="A0A9Q1JW08"/>
<accession>A0A9Q1JW08</accession>
<protein>
    <submittedName>
        <fullName evidence="1">Uncharacterized protein</fullName>
    </submittedName>
</protein>
<evidence type="ECO:0000313" key="2">
    <source>
        <dbReference type="Proteomes" id="UP001153076"/>
    </source>
</evidence>
<gene>
    <name evidence="1" type="ORF">Cgig2_005923</name>
</gene>
<evidence type="ECO:0000313" key="1">
    <source>
        <dbReference type="EMBL" id="KAJ8431994.1"/>
    </source>
</evidence>
<dbReference type="EMBL" id="JAKOGI010000647">
    <property type="protein sequence ID" value="KAJ8431994.1"/>
    <property type="molecule type" value="Genomic_DNA"/>
</dbReference>
<dbReference type="Proteomes" id="UP001153076">
    <property type="component" value="Unassembled WGS sequence"/>
</dbReference>
<proteinExistence type="predicted"/>